<dbReference type="PANTHER" id="PTHR45128:SF2">
    <property type="entry name" value="METHYLTRANSFERASE DOMAIN-CONTAINING PROTEIN"/>
    <property type="match status" value="1"/>
</dbReference>
<dbReference type="Proteomes" id="UP000240429">
    <property type="component" value="Unassembled WGS sequence"/>
</dbReference>
<protein>
    <submittedName>
        <fullName evidence="3">SAM-dependent methyltransferase</fullName>
    </submittedName>
</protein>
<dbReference type="InterPro" id="IPR053173">
    <property type="entry name" value="SAM-binding_MTase"/>
</dbReference>
<dbReference type="InterPro" id="IPR036390">
    <property type="entry name" value="WH_DNA-bd_sf"/>
</dbReference>
<dbReference type="PANTHER" id="PTHR45128">
    <property type="entry name" value="METHYLTRANSFERASE TYPE 11"/>
    <property type="match status" value="1"/>
</dbReference>
<evidence type="ECO:0000259" key="2">
    <source>
        <dbReference type="Pfam" id="PF21320"/>
    </source>
</evidence>
<dbReference type="InterPro" id="IPR048711">
    <property type="entry name" value="WHD_Rv2258c"/>
</dbReference>
<feature type="domain" description="S-adenosylmethionine-dependent methyltransferase Rv2258c-like winged HTH" evidence="2">
    <location>
        <begin position="23"/>
        <end position="94"/>
    </location>
</feature>
<dbReference type="CDD" id="cd02440">
    <property type="entry name" value="AdoMet_MTases"/>
    <property type="match status" value="1"/>
</dbReference>
<dbReference type="OrthoDB" id="9801363at2"/>
<dbReference type="InterPro" id="IPR025714">
    <property type="entry name" value="Methyltranfer_dom"/>
</dbReference>
<dbReference type="SUPFAM" id="SSF53335">
    <property type="entry name" value="S-adenosyl-L-methionine-dependent methyltransferases"/>
    <property type="match status" value="1"/>
</dbReference>
<sequence>MSDQNKTMEFLERVAADNAAAFAGVSTSLGIRLGLYRAMSGAGGLTSGELAEKTELVERYVREWLAAQVAGGYVLRDAEADTYVLPDEHAAVLADPSVPTYVGGGFTMLKPLYAAEEALANAYRTGGGVNWQDYGPELSQGVAAFFKPGYEAALVQEWLPAMEGVEAKLRRGASVADVGCGFGHSTVLMAKEFPQSRFHGFDFHEPSVETARELAAEAGLSGRVMFEVASADAIPGGDYDLITFFDCLHDLGDPGAALRRAEKSLADDGSCLIVEPNVSAEPGENIHPIGRSFASTSAILCLPAAVAQDGPYALGNHPGPEALEAIGAEAGLYSWKLAVETSTNRIYDVKR</sequence>
<keyword evidence="4" id="KW-1185">Reference proteome</keyword>
<dbReference type="Gene3D" id="3.40.50.150">
    <property type="entry name" value="Vaccinia Virus protein VP39"/>
    <property type="match status" value="1"/>
</dbReference>
<dbReference type="Pfam" id="PF13847">
    <property type="entry name" value="Methyltransf_31"/>
    <property type="match status" value="1"/>
</dbReference>
<comment type="caution">
    <text evidence="3">The sequence shown here is derived from an EMBL/GenBank/DDBJ whole genome shotgun (WGS) entry which is preliminary data.</text>
</comment>
<accession>A0A2P8Q9J2</accession>
<reference evidence="3 4" key="1">
    <citation type="submission" date="2018-03" db="EMBL/GenBank/DDBJ databases">
        <title>Streptomyces dioscori sp. nov., a novel endophytic actinobacterium isolated from bulbil of Dioscorea bulbifera L.</title>
        <authorList>
            <person name="Zhikuan W."/>
        </authorList>
    </citation>
    <scope>NUCLEOTIDE SEQUENCE [LARGE SCALE GENOMIC DNA]</scope>
    <source>
        <strain evidence="3 4">A217</strain>
    </source>
</reference>
<feature type="domain" description="Methyltransferase" evidence="1">
    <location>
        <begin position="171"/>
        <end position="281"/>
    </location>
</feature>
<keyword evidence="3" id="KW-0808">Transferase</keyword>
<dbReference type="Pfam" id="PF21320">
    <property type="entry name" value="WHD_Rv2258c"/>
    <property type="match status" value="1"/>
</dbReference>
<dbReference type="GO" id="GO:0032259">
    <property type="term" value="P:methylation"/>
    <property type="evidence" value="ECO:0007669"/>
    <property type="project" value="UniProtKB-KW"/>
</dbReference>
<dbReference type="AlphaFoldDB" id="A0A2P8Q9J2"/>
<evidence type="ECO:0000313" key="4">
    <source>
        <dbReference type="Proteomes" id="UP000240429"/>
    </source>
</evidence>
<proteinExistence type="predicted"/>
<dbReference type="EMBL" id="PYBJ01000007">
    <property type="protein sequence ID" value="PSM42923.1"/>
    <property type="molecule type" value="Genomic_DNA"/>
</dbReference>
<name>A0A2P8Q9J2_9ACTN</name>
<evidence type="ECO:0000313" key="3">
    <source>
        <dbReference type="EMBL" id="PSM42923.1"/>
    </source>
</evidence>
<dbReference type="RefSeq" id="WP_107016604.1">
    <property type="nucleotide sequence ID" value="NZ_KZ679041.1"/>
</dbReference>
<dbReference type="GO" id="GO:0008168">
    <property type="term" value="F:methyltransferase activity"/>
    <property type="evidence" value="ECO:0007669"/>
    <property type="project" value="UniProtKB-KW"/>
</dbReference>
<gene>
    <name evidence="3" type="ORF">C6Y14_12085</name>
</gene>
<dbReference type="InterPro" id="IPR029063">
    <property type="entry name" value="SAM-dependent_MTases_sf"/>
</dbReference>
<organism evidence="3 4">
    <name type="scientific">Streptomyces dioscori</name>
    <dbReference type="NCBI Taxonomy" id="2109333"/>
    <lineage>
        <taxon>Bacteria</taxon>
        <taxon>Bacillati</taxon>
        <taxon>Actinomycetota</taxon>
        <taxon>Actinomycetes</taxon>
        <taxon>Kitasatosporales</taxon>
        <taxon>Streptomycetaceae</taxon>
        <taxon>Streptomyces</taxon>
        <taxon>Streptomyces aurantiacus group</taxon>
    </lineage>
</organism>
<keyword evidence="3" id="KW-0489">Methyltransferase</keyword>
<dbReference type="SUPFAM" id="SSF46785">
    <property type="entry name" value="Winged helix' DNA-binding domain"/>
    <property type="match status" value="1"/>
</dbReference>
<evidence type="ECO:0000259" key="1">
    <source>
        <dbReference type="Pfam" id="PF13847"/>
    </source>
</evidence>